<organism evidence="1 2">
    <name type="scientific">Nocardiopsis coralli</name>
    <dbReference type="NCBI Taxonomy" id="2772213"/>
    <lineage>
        <taxon>Bacteria</taxon>
        <taxon>Bacillati</taxon>
        <taxon>Actinomycetota</taxon>
        <taxon>Actinomycetes</taxon>
        <taxon>Streptosporangiales</taxon>
        <taxon>Nocardiopsidaceae</taxon>
        <taxon>Nocardiopsis</taxon>
    </lineage>
</organism>
<proteinExistence type="predicted"/>
<keyword evidence="2" id="KW-1185">Reference proteome</keyword>
<name>A0ABR9PD87_9ACTN</name>
<dbReference type="Proteomes" id="UP000806528">
    <property type="component" value="Unassembled WGS sequence"/>
</dbReference>
<dbReference type="EMBL" id="JADBGI010000029">
    <property type="protein sequence ID" value="MBE3001810.1"/>
    <property type="molecule type" value="Genomic_DNA"/>
</dbReference>
<dbReference type="RefSeq" id="WP_193124404.1">
    <property type="nucleotide sequence ID" value="NZ_JADBGI010000029.1"/>
</dbReference>
<accession>A0ABR9PD87</accession>
<protein>
    <submittedName>
        <fullName evidence="1">Uncharacterized protein</fullName>
    </submittedName>
</protein>
<evidence type="ECO:0000313" key="1">
    <source>
        <dbReference type="EMBL" id="MBE3001810.1"/>
    </source>
</evidence>
<comment type="caution">
    <text evidence="1">The sequence shown here is derived from an EMBL/GenBank/DDBJ whole genome shotgun (WGS) entry which is preliminary data.</text>
</comment>
<evidence type="ECO:0000313" key="2">
    <source>
        <dbReference type="Proteomes" id="UP000806528"/>
    </source>
</evidence>
<reference evidence="1 2" key="1">
    <citation type="submission" date="2020-09" db="EMBL/GenBank/DDBJ databases">
        <title>Diversity and distribution of actinomycetes associated with coral in the coast of Hainan.</title>
        <authorList>
            <person name="Li F."/>
        </authorList>
    </citation>
    <scope>NUCLEOTIDE SEQUENCE [LARGE SCALE GENOMIC DNA]</scope>
    <source>
        <strain evidence="1 2">HNM0947</strain>
    </source>
</reference>
<sequence length="55" mass="6239">MKPLNTMTAEELAAALDALNARFPQDEALRLALHREMRRAAQEEWMFEEPEGAAP</sequence>
<gene>
    <name evidence="1" type="ORF">IDM40_24385</name>
</gene>